<keyword evidence="3" id="KW-0472">Membrane</keyword>
<proteinExistence type="inferred from homology"/>
<feature type="transmembrane region" description="Helical" evidence="3">
    <location>
        <begin position="6"/>
        <end position="25"/>
    </location>
</feature>
<dbReference type="STRING" id="335541.Swol_0830"/>
<reference evidence="5" key="1">
    <citation type="journal article" date="2010" name="Environ. Microbiol.">
        <title>The genome of Syntrophomonas wolfei: new insights into syntrophic metabolism and biohydrogen production.</title>
        <authorList>
            <person name="Sieber J.R."/>
            <person name="Sims D.R."/>
            <person name="Han C."/>
            <person name="Kim E."/>
            <person name="Lykidis A."/>
            <person name="Lapidus A.L."/>
            <person name="McDonnald E."/>
            <person name="Rohlin L."/>
            <person name="Culley D.E."/>
            <person name="Gunsalus R."/>
            <person name="McInerney M.J."/>
        </authorList>
    </citation>
    <scope>NUCLEOTIDE SEQUENCE [LARGE SCALE GENOMIC DNA]</scope>
    <source>
        <strain evidence="5">DSM 2245B / Goettingen</strain>
    </source>
</reference>
<dbReference type="Proteomes" id="UP000001968">
    <property type="component" value="Chromosome"/>
</dbReference>
<feature type="coiled-coil region" evidence="2">
    <location>
        <begin position="40"/>
        <end position="91"/>
    </location>
</feature>
<accession>Q0AYQ4</accession>
<dbReference type="PANTHER" id="PTHR37313">
    <property type="entry name" value="UPF0749 PROTEIN RV1825"/>
    <property type="match status" value="1"/>
</dbReference>
<keyword evidence="3" id="KW-0812">Transmembrane</keyword>
<sequence>MRSKGAQISIAIVCMVLGIMLAIQFKTTESYQANLVPARVEDLTQQVQSVSEERDALVEEVLSLREKLKNVRETDQAMADLQADLQDANMSAGLMAVEGPGVIITVNDNPREIQPGDNPNFSLVHDSDLLMLVNELKTSGAEAISINGERITAKSEIRCAGTLILVNWNRIGPPFVIKAIGNPDMLESGMLIKNGYMESLKVLGIQATIEKAEKITIPAYSGSVKFTFAQPVKYEEKAE</sequence>
<dbReference type="AlphaFoldDB" id="Q0AYQ4"/>
<evidence type="ECO:0000256" key="2">
    <source>
        <dbReference type="SAM" id="Coils"/>
    </source>
</evidence>
<keyword evidence="2" id="KW-0175">Coiled coil</keyword>
<dbReference type="Gene3D" id="3.30.70.1880">
    <property type="entry name" value="Protein of unknown function DUF881"/>
    <property type="match status" value="1"/>
</dbReference>
<keyword evidence="5" id="KW-1185">Reference proteome</keyword>
<dbReference type="KEGG" id="swo:Swol_0830"/>
<organism evidence="4 5">
    <name type="scientific">Syntrophomonas wolfei subsp. wolfei (strain DSM 2245B / Goettingen)</name>
    <dbReference type="NCBI Taxonomy" id="335541"/>
    <lineage>
        <taxon>Bacteria</taxon>
        <taxon>Bacillati</taxon>
        <taxon>Bacillota</taxon>
        <taxon>Clostridia</taxon>
        <taxon>Eubacteriales</taxon>
        <taxon>Syntrophomonadaceae</taxon>
        <taxon>Syntrophomonas</taxon>
    </lineage>
</organism>
<dbReference type="eggNOG" id="COG3879">
    <property type="taxonomic scope" value="Bacteria"/>
</dbReference>
<comment type="similarity">
    <text evidence="1">Belongs to the UPF0749 family.</text>
</comment>
<dbReference type="HOGENOM" id="CLU_040273_4_0_9"/>
<keyword evidence="3" id="KW-1133">Transmembrane helix</keyword>
<dbReference type="Pfam" id="PF05949">
    <property type="entry name" value="DUF881"/>
    <property type="match status" value="1"/>
</dbReference>
<evidence type="ECO:0000256" key="3">
    <source>
        <dbReference type="SAM" id="Phobius"/>
    </source>
</evidence>
<dbReference type="InterPro" id="IPR010273">
    <property type="entry name" value="DUF881"/>
</dbReference>
<gene>
    <name evidence="4" type="ordered locus">Swol_0830</name>
</gene>
<name>Q0AYQ4_SYNWW</name>
<dbReference type="EMBL" id="CP000448">
    <property type="protein sequence ID" value="ABI68150.1"/>
    <property type="molecule type" value="Genomic_DNA"/>
</dbReference>
<evidence type="ECO:0008006" key="6">
    <source>
        <dbReference type="Google" id="ProtNLM"/>
    </source>
</evidence>
<evidence type="ECO:0000313" key="5">
    <source>
        <dbReference type="Proteomes" id="UP000001968"/>
    </source>
</evidence>
<evidence type="ECO:0000256" key="1">
    <source>
        <dbReference type="ARBA" id="ARBA00009108"/>
    </source>
</evidence>
<protein>
    <recommendedName>
        <fullName evidence="6">Division initiation protein</fullName>
    </recommendedName>
</protein>
<evidence type="ECO:0000313" key="4">
    <source>
        <dbReference type="EMBL" id="ABI68150.1"/>
    </source>
</evidence>
<dbReference type="PANTHER" id="PTHR37313:SF2">
    <property type="entry name" value="UPF0749 PROTEIN YLXX"/>
    <property type="match status" value="1"/>
</dbReference>